<evidence type="ECO:0000313" key="2">
    <source>
        <dbReference type="Proteomes" id="UP000821845"/>
    </source>
</evidence>
<protein>
    <submittedName>
        <fullName evidence="1">Uncharacterized protein</fullName>
    </submittedName>
</protein>
<organism evidence="1 2">
    <name type="scientific">Hyalomma asiaticum</name>
    <name type="common">Tick</name>
    <dbReference type="NCBI Taxonomy" id="266040"/>
    <lineage>
        <taxon>Eukaryota</taxon>
        <taxon>Metazoa</taxon>
        <taxon>Ecdysozoa</taxon>
        <taxon>Arthropoda</taxon>
        <taxon>Chelicerata</taxon>
        <taxon>Arachnida</taxon>
        <taxon>Acari</taxon>
        <taxon>Parasitiformes</taxon>
        <taxon>Ixodida</taxon>
        <taxon>Ixodoidea</taxon>
        <taxon>Ixodidae</taxon>
        <taxon>Hyalomminae</taxon>
        <taxon>Hyalomma</taxon>
    </lineage>
</organism>
<evidence type="ECO:0000313" key="1">
    <source>
        <dbReference type="EMBL" id="KAH6947149.1"/>
    </source>
</evidence>
<reference evidence="1" key="1">
    <citation type="submission" date="2020-05" db="EMBL/GenBank/DDBJ databases">
        <title>Large-scale comparative analyses of tick genomes elucidate their genetic diversity and vector capacities.</title>
        <authorList>
            <person name="Jia N."/>
            <person name="Wang J."/>
            <person name="Shi W."/>
            <person name="Du L."/>
            <person name="Sun Y."/>
            <person name="Zhan W."/>
            <person name="Jiang J."/>
            <person name="Wang Q."/>
            <person name="Zhang B."/>
            <person name="Ji P."/>
            <person name="Sakyi L.B."/>
            <person name="Cui X."/>
            <person name="Yuan T."/>
            <person name="Jiang B."/>
            <person name="Yang W."/>
            <person name="Lam T.T.-Y."/>
            <person name="Chang Q."/>
            <person name="Ding S."/>
            <person name="Wang X."/>
            <person name="Zhu J."/>
            <person name="Ruan X."/>
            <person name="Zhao L."/>
            <person name="Wei J."/>
            <person name="Que T."/>
            <person name="Du C."/>
            <person name="Cheng J."/>
            <person name="Dai P."/>
            <person name="Han X."/>
            <person name="Huang E."/>
            <person name="Gao Y."/>
            <person name="Liu J."/>
            <person name="Shao H."/>
            <person name="Ye R."/>
            <person name="Li L."/>
            <person name="Wei W."/>
            <person name="Wang X."/>
            <person name="Wang C."/>
            <person name="Yang T."/>
            <person name="Huo Q."/>
            <person name="Li W."/>
            <person name="Guo W."/>
            <person name="Chen H."/>
            <person name="Zhou L."/>
            <person name="Ni X."/>
            <person name="Tian J."/>
            <person name="Zhou Y."/>
            <person name="Sheng Y."/>
            <person name="Liu T."/>
            <person name="Pan Y."/>
            <person name="Xia L."/>
            <person name="Li J."/>
            <person name="Zhao F."/>
            <person name="Cao W."/>
        </authorList>
    </citation>
    <scope>NUCLEOTIDE SEQUENCE</scope>
    <source>
        <strain evidence="1">Hyas-2018</strain>
    </source>
</reference>
<dbReference type="Proteomes" id="UP000821845">
    <property type="component" value="Chromosome 1"/>
</dbReference>
<accession>A0ACB7TMB7</accession>
<sequence length="73" mass="8200">MSAPRWLRKRREIKESDLGSGAGRTCGARYPSWVRHHHGYAPGRGRLIVPPATLRRPQRGPRIASTAPKPLHI</sequence>
<name>A0ACB7TMB7_HYAAI</name>
<gene>
    <name evidence="1" type="ORF">HPB50_017222</name>
</gene>
<dbReference type="EMBL" id="CM023481">
    <property type="protein sequence ID" value="KAH6947149.1"/>
    <property type="molecule type" value="Genomic_DNA"/>
</dbReference>
<comment type="caution">
    <text evidence="1">The sequence shown here is derived from an EMBL/GenBank/DDBJ whole genome shotgun (WGS) entry which is preliminary data.</text>
</comment>
<proteinExistence type="predicted"/>
<keyword evidence="2" id="KW-1185">Reference proteome</keyword>